<feature type="region of interest" description="Disordered" evidence="1">
    <location>
        <begin position="1"/>
        <end position="20"/>
    </location>
</feature>
<reference evidence="2" key="1">
    <citation type="submission" date="2020-02" db="EMBL/GenBank/DDBJ databases">
        <authorList>
            <person name="Palmer J.M."/>
        </authorList>
    </citation>
    <scope>NUCLEOTIDE SEQUENCE</scope>
    <source>
        <strain evidence="2">EPUS1.4</strain>
        <tissue evidence="2">Thallus</tissue>
    </source>
</reference>
<evidence type="ECO:0000313" key="3">
    <source>
        <dbReference type="Proteomes" id="UP000606974"/>
    </source>
</evidence>
<organism evidence="2 3">
    <name type="scientific">Endocarpon pusillum</name>
    <dbReference type="NCBI Taxonomy" id="364733"/>
    <lineage>
        <taxon>Eukaryota</taxon>
        <taxon>Fungi</taxon>
        <taxon>Dikarya</taxon>
        <taxon>Ascomycota</taxon>
        <taxon>Pezizomycotina</taxon>
        <taxon>Eurotiomycetes</taxon>
        <taxon>Chaetothyriomycetidae</taxon>
        <taxon>Verrucariales</taxon>
        <taxon>Verrucariaceae</taxon>
        <taxon>Endocarpon</taxon>
    </lineage>
</organism>
<dbReference type="OrthoDB" id="542013at2759"/>
<sequence length="82" mass="8865">MAVRSTAKGEYAKADIESSTGKRGVIDVHELDLASYASVKRFAENMKELPRIDAVVQNAGTNAAVRIEASRGFTRIRTLAAI</sequence>
<comment type="caution">
    <text evidence="2">The sequence shown here is derived from an EMBL/GenBank/DDBJ whole genome shotgun (WGS) entry which is preliminary data.</text>
</comment>
<name>A0A8H7EA12_9EURO</name>
<proteinExistence type="predicted"/>
<dbReference type="EMBL" id="JAACFV010000002">
    <property type="protein sequence ID" value="KAF7514075.1"/>
    <property type="molecule type" value="Genomic_DNA"/>
</dbReference>
<dbReference type="InterPro" id="IPR036291">
    <property type="entry name" value="NAD(P)-bd_dom_sf"/>
</dbReference>
<evidence type="ECO:0000313" key="2">
    <source>
        <dbReference type="EMBL" id="KAF7514075.1"/>
    </source>
</evidence>
<accession>A0A8H7EA12</accession>
<protein>
    <submittedName>
        <fullName evidence="2">Uncharacterized protein</fullName>
    </submittedName>
</protein>
<dbReference type="Gene3D" id="3.40.50.720">
    <property type="entry name" value="NAD(P)-binding Rossmann-like Domain"/>
    <property type="match status" value="1"/>
</dbReference>
<dbReference type="Proteomes" id="UP000606974">
    <property type="component" value="Unassembled WGS sequence"/>
</dbReference>
<dbReference type="AlphaFoldDB" id="A0A8H7EA12"/>
<keyword evidence="3" id="KW-1185">Reference proteome</keyword>
<gene>
    <name evidence="2" type="ORF">GJ744_004400</name>
</gene>
<evidence type="ECO:0000256" key="1">
    <source>
        <dbReference type="SAM" id="MobiDB-lite"/>
    </source>
</evidence>
<dbReference type="SUPFAM" id="SSF51735">
    <property type="entry name" value="NAD(P)-binding Rossmann-fold domains"/>
    <property type="match status" value="1"/>
</dbReference>